<dbReference type="InterPro" id="IPR000629">
    <property type="entry name" value="RNA-helicase_DEAD-box_CS"/>
</dbReference>
<dbReference type="SMART" id="SM00487">
    <property type="entry name" value="DEXDc"/>
    <property type="match status" value="1"/>
</dbReference>
<sequence length="420" mass="48630">MTHETMLAIEKIGFTTLTDIQEQAIPQILERNDTHVLAQAKTGTGKTLSFAIPLVEKLDPKKKIVQAVIIVPTRELCKQVHSVIKEVSRYRRFKTVEVYGGVSINRQIEKIESGAQIVIATPGRLIDLYYREVINLDKVRFAVLDEADKMLDMGFFPDIEFILFEAMKNARPHLMLFSATIIDTIREIAFDFTIGQKLLEIDVSHDSLTVESCEQYYYKVNDQRYKYSTFKQILKKENPKFSIIFVNTKKMANILAKRLRHEKDLSLRVDMLHGDMTQRQREIVTNRFRKKQLNCLIATNVAARGLDFPHITHIFNYDIPDTVENYVHRVGRTSRMGSSGTAISLVVDDGKQLSQLYAIEQFIDLEIKRQHIKFSKSEHSASSNREKKHNENSSNRYKNKSSKKSKSPYYKKVYSQIERN</sequence>
<evidence type="ECO:0000256" key="1">
    <source>
        <dbReference type="ARBA" id="ARBA00022741"/>
    </source>
</evidence>
<feature type="compositionally biased region" description="Low complexity" evidence="6">
    <location>
        <begin position="407"/>
        <end position="420"/>
    </location>
</feature>
<evidence type="ECO:0000256" key="5">
    <source>
        <dbReference type="RuleBase" id="RU000492"/>
    </source>
</evidence>
<feature type="compositionally biased region" description="Basic and acidic residues" evidence="6">
    <location>
        <begin position="374"/>
        <end position="391"/>
    </location>
</feature>
<dbReference type="CDD" id="cd18787">
    <property type="entry name" value="SF2_C_DEAD"/>
    <property type="match status" value="1"/>
</dbReference>
<organism evidence="9">
    <name type="scientific">Candidatus Heimdallarchaeum aukensis</name>
    <dbReference type="NCBI Taxonomy" id="2876573"/>
    <lineage>
        <taxon>Archaea</taxon>
        <taxon>Promethearchaeati</taxon>
        <taxon>Candidatus Heimdallarchaeota</taxon>
        <taxon>Candidatus Heimdallarchaeia (ex Rinke et al. 2021) (nom. nud.)</taxon>
        <taxon>Candidatus Heimdallarchaeales</taxon>
        <taxon>Candidatus Heimdallarchaeaceae</taxon>
        <taxon>Candidatus Heimdallarchaeum</taxon>
    </lineage>
</organism>
<dbReference type="InterPro" id="IPR001650">
    <property type="entry name" value="Helicase_C-like"/>
</dbReference>
<dbReference type="PANTHER" id="PTHR47959">
    <property type="entry name" value="ATP-DEPENDENT RNA HELICASE RHLE-RELATED"/>
    <property type="match status" value="1"/>
</dbReference>
<name>A0A9Y1BKE4_9ARCH</name>
<dbReference type="SUPFAM" id="SSF52540">
    <property type="entry name" value="P-loop containing nucleoside triphosphate hydrolases"/>
    <property type="match status" value="1"/>
</dbReference>
<dbReference type="Pfam" id="PF00271">
    <property type="entry name" value="Helicase_C"/>
    <property type="match status" value="1"/>
</dbReference>
<protein>
    <submittedName>
        <fullName evidence="9">DEAD/DEAH box helicase</fullName>
    </submittedName>
</protein>
<dbReference type="GO" id="GO:0140097">
    <property type="term" value="F:catalytic activity, acting on DNA"/>
    <property type="evidence" value="ECO:0007669"/>
    <property type="project" value="UniProtKB-ARBA"/>
</dbReference>
<dbReference type="PROSITE" id="PS00039">
    <property type="entry name" value="DEAD_ATP_HELICASE"/>
    <property type="match status" value="1"/>
</dbReference>
<dbReference type="GO" id="GO:0016787">
    <property type="term" value="F:hydrolase activity"/>
    <property type="evidence" value="ECO:0007669"/>
    <property type="project" value="UniProtKB-KW"/>
</dbReference>
<proteinExistence type="inferred from homology"/>
<dbReference type="EMBL" id="CP084166">
    <property type="protein sequence ID" value="UJG40355.1"/>
    <property type="molecule type" value="Genomic_DNA"/>
</dbReference>
<feature type="domain" description="Helicase C-terminal" evidence="8">
    <location>
        <begin position="253"/>
        <end position="337"/>
    </location>
</feature>
<evidence type="ECO:0000256" key="6">
    <source>
        <dbReference type="SAM" id="MobiDB-lite"/>
    </source>
</evidence>
<accession>A0A9Y1BKE4</accession>
<dbReference type="InterPro" id="IPR050079">
    <property type="entry name" value="DEAD_box_RNA_helicase"/>
</dbReference>
<dbReference type="GO" id="GO:0003724">
    <property type="term" value="F:RNA helicase activity"/>
    <property type="evidence" value="ECO:0007669"/>
    <property type="project" value="TreeGrafter"/>
</dbReference>
<keyword evidence="2 5" id="KW-0378">Hydrolase</keyword>
<dbReference type="CDD" id="cd00268">
    <property type="entry name" value="DEADc"/>
    <property type="match status" value="1"/>
</dbReference>
<dbReference type="GO" id="GO:0005524">
    <property type="term" value="F:ATP binding"/>
    <property type="evidence" value="ECO:0007669"/>
    <property type="project" value="UniProtKB-KW"/>
</dbReference>
<evidence type="ECO:0000313" key="9">
    <source>
        <dbReference type="EMBL" id="UJG40355.1"/>
    </source>
</evidence>
<dbReference type="PANTHER" id="PTHR47959:SF13">
    <property type="entry name" value="ATP-DEPENDENT RNA HELICASE RHLE"/>
    <property type="match status" value="1"/>
</dbReference>
<evidence type="ECO:0000259" key="7">
    <source>
        <dbReference type="SMART" id="SM00487"/>
    </source>
</evidence>
<feature type="compositionally biased region" description="Basic residues" evidence="6">
    <location>
        <begin position="397"/>
        <end position="406"/>
    </location>
</feature>
<reference evidence="9" key="1">
    <citation type="journal article" date="2022" name="Nat. Microbiol.">
        <title>Unique mobile elements and scalable gene flow at the prokaryote-eukaryote boundary revealed by circularized Asgard archaea genomes.</title>
        <authorList>
            <person name="Wu F."/>
            <person name="Speth D.R."/>
            <person name="Philosof A."/>
            <person name="Cremiere A."/>
            <person name="Narayanan A."/>
            <person name="Barco R.A."/>
            <person name="Connon S.A."/>
            <person name="Amend J.P."/>
            <person name="Antoshechkin I.A."/>
            <person name="Orphan V.J."/>
        </authorList>
    </citation>
    <scope>NUCLEOTIDE SEQUENCE</scope>
    <source>
        <strain evidence="9">PM71</strain>
    </source>
</reference>
<dbReference type="Proteomes" id="UP001201020">
    <property type="component" value="Chromosome"/>
</dbReference>
<dbReference type="GO" id="GO:0005829">
    <property type="term" value="C:cytosol"/>
    <property type="evidence" value="ECO:0007669"/>
    <property type="project" value="TreeGrafter"/>
</dbReference>
<dbReference type="InterPro" id="IPR044742">
    <property type="entry name" value="DEAD/DEAH_RhlB"/>
</dbReference>
<keyword evidence="3 5" id="KW-0347">Helicase</keyword>
<dbReference type="SMART" id="SM00490">
    <property type="entry name" value="HELICc"/>
    <property type="match status" value="1"/>
</dbReference>
<feature type="domain" description="Helicase ATP-binding" evidence="7">
    <location>
        <begin position="13"/>
        <end position="211"/>
    </location>
</feature>
<evidence type="ECO:0000256" key="3">
    <source>
        <dbReference type="ARBA" id="ARBA00022806"/>
    </source>
</evidence>
<gene>
    <name evidence="9" type="ORF">K9W45_10995</name>
</gene>
<feature type="region of interest" description="Disordered" evidence="6">
    <location>
        <begin position="374"/>
        <end position="420"/>
    </location>
</feature>
<dbReference type="Gene3D" id="3.40.50.300">
    <property type="entry name" value="P-loop containing nucleotide triphosphate hydrolases"/>
    <property type="match status" value="2"/>
</dbReference>
<evidence type="ECO:0000256" key="2">
    <source>
        <dbReference type="ARBA" id="ARBA00022801"/>
    </source>
</evidence>
<dbReference type="AlphaFoldDB" id="A0A9Y1BKE4"/>
<dbReference type="InterPro" id="IPR014001">
    <property type="entry name" value="Helicase_ATP-bd"/>
</dbReference>
<comment type="similarity">
    <text evidence="5">Belongs to the DEAD box helicase family.</text>
</comment>
<dbReference type="InterPro" id="IPR011545">
    <property type="entry name" value="DEAD/DEAH_box_helicase_dom"/>
</dbReference>
<keyword evidence="1 5" id="KW-0547">Nucleotide-binding</keyword>
<evidence type="ECO:0000256" key="4">
    <source>
        <dbReference type="ARBA" id="ARBA00022840"/>
    </source>
</evidence>
<evidence type="ECO:0000259" key="8">
    <source>
        <dbReference type="SMART" id="SM00490"/>
    </source>
</evidence>
<dbReference type="GO" id="GO:0003676">
    <property type="term" value="F:nucleic acid binding"/>
    <property type="evidence" value="ECO:0007669"/>
    <property type="project" value="InterPro"/>
</dbReference>
<keyword evidence="4 5" id="KW-0067">ATP-binding</keyword>
<dbReference type="InterPro" id="IPR027417">
    <property type="entry name" value="P-loop_NTPase"/>
</dbReference>
<dbReference type="Pfam" id="PF00270">
    <property type="entry name" value="DEAD"/>
    <property type="match status" value="1"/>
</dbReference>